<organism evidence="2 3">
    <name type="scientific">Trichostrongylus colubriformis</name>
    <name type="common">Black scour worm</name>
    <dbReference type="NCBI Taxonomy" id="6319"/>
    <lineage>
        <taxon>Eukaryota</taxon>
        <taxon>Metazoa</taxon>
        <taxon>Ecdysozoa</taxon>
        <taxon>Nematoda</taxon>
        <taxon>Chromadorea</taxon>
        <taxon>Rhabditida</taxon>
        <taxon>Rhabditina</taxon>
        <taxon>Rhabditomorpha</taxon>
        <taxon>Strongyloidea</taxon>
        <taxon>Trichostrongylidae</taxon>
        <taxon>Trichostrongylus</taxon>
    </lineage>
</organism>
<dbReference type="EMBL" id="WIXE01011224">
    <property type="protein sequence ID" value="KAK5976916.1"/>
    <property type="molecule type" value="Genomic_DNA"/>
</dbReference>
<accession>A0AAN8IM69</accession>
<feature type="non-terminal residue" evidence="2">
    <location>
        <position position="1"/>
    </location>
</feature>
<dbReference type="Proteomes" id="UP001331761">
    <property type="component" value="Unassembled WGS sequence"/>
</dbReference>
<name>A0AAN8IM69_TRICO</name>
<dbReference type="AlphaFoldDB" id="A0AAN8IM69"/>
<evidence type="ECO:0000313" key="1">
    <source>
        <dbReference type="EMBL" id="KAK5976916.1"/>
    </source>
</evidence>
<sequence length="58" mass="6384">VGDHALADIVRFIQTCISRVLGIAAQKLPSAKSRRHNELRGLPCTPFPFVMARIQSPV</sequence>
<protein>
    <submittedName>
        <fullName evidence="2">Uncharacterized protein</fullName>
    </submittedName>
</protein>
<comment type="caution">
    <text evidence="2">The sequence shown here is derived from an EMBL/GenBank/DDBJ whole genome shotgun (WGS) entry which is preliminary data.</text>
</comment>
<evidence type="ECO:0000313" key="3">
    <source>
        <dbReference type="Proteomes" id="UP001331761"/>
    </source>
</evidence>
<dbReference type="EMBL" id="WIXE01009185">
    <property type="protein sequence ID" value="KAK5978661.1"/>
    <property type="molecule type" value="Genomic_DNA"/>
</dbReference>
<proteinExistence type="predicted"/>
<gene>
    <name evidence="2" type="ORF">GCK32_012821</name>
    <name evidence="1" type="ORF">GCK32_015259</name>
</gene>
<evidence type="ECO:0000313" key="2">
    <source>
        <dbReference type="EMBL" id="KAK5978661.1"/>
    </source>
</evidence>
<keyword evidence="3" id="KW-1185">Reference proteome</keyword>
<reference evidence="2 3" key="1">
    <citation type="submission" date="2019-10" db="EMBL/GenBank/DDBJ databases">
        <title>Assembly and Annotation for the nematode Trichostrongylus colubriformis.</title>
        <authorList>
            <person name="Martin J."/>
        </authorList>
    </citation>
    <scope>NUCLEOTIDE SEQUENCE [LARGE SCALE GENOMIC DNA]</scope>
    <source>
        <strain evidence="2">G859</strain>
        <tissue evidence="2">Whole worm</tissue>
    </source>
</reference>